<comment type="caution">
    <text evidence="2">The sequence shown here is derived from an EMBL/GenBank/DDBJ whole genome shotgun (WGS) entry which is preliminary data.</text>
</comment>
<evidence type="ECO:0000313" key="3">
    <source>
        <dbReference type="Proteomes" id="UP001286313"/>
    </source>
</evidence>
<proteinExistence type="predicted"/>
<sequence>MFEAQRQAILNASSDEEDDADMPPVQLEEDLYDGWEHEETEALQIENEFRQRVLRREEGEIREMEGGLNQQQGRDDRQWNSQSACTLHVGSQDGLHYWTVSSWTASS</sequence>
<organism evidence="2 3">
    <name type="scientific">Petrolisthes cinctipes</name>
    <name type="common">Flat porcelain crab</name>
    <dbReference type="NCBI Taxonomy" id="88211"/>
    <lineage>
        <taxon>Eukaryota</taxon>
        <taxon>Metazoa</taxon>
        <taxon>Ecdysozoa</taxon>
        <taxon>Arthropoda</taxon>
        <taxon>Crustacea</taxon>
        <taxon>Multicrustacea</taxon>
        <taxon>Malacostraca</taxon>
        <taxon>Eumalacostraca</taxon>
        <taxon>Eucarida</taxon>
        <taxon>Decapoda</taxon>
        <taxon>Pleocyemata</taxon>
        <taxon>Anomura</taxon>
        <taxon>Galatheoidea</taxon>
        <taxon>Porcellanidae</taxon>
        <taxon>Petrolisthes</taxon>
    </lineage>
</organism>
<dbReference type="AlphaFoldDB" id="A0AAE1F768"/>
<feature type="region of interest" description="Disordered" evidence="1">
    <location>
        <begin position="63"/>
        <end position="82"/>
    </location>
</feature>
<evidence type="ECO:0000313" key="2">
    <source>
        <dbReference type="EMBL" id="KAK3868022.1"/>
    </source>
</evidence>
<reference evidence="2" key="1">
    <citation type="submission" date="2023-10" db="EMBL/GenBank/DDBJ databases">
        <title>Genome assemblies of two species of porcelain crab, Petrolisthes cinctipes and Petrolisthes manimaculis (Anomura: Porcellanidae).</title>
        <authorList>
            <person name="Angst P."/>
        </authorList>
    </citation>
    <scope>NUCLEOTIDE SEQUENCE</scope>
    <source>
        <strain evidence="2">PB745_01</strain>
        <tissue evidence="2">Gill</tissue>
    </source>
</reference>
<keyword evidence="3" id="KW-1185">Reference proteome</keyword>
<dbReference type="EMBL" id="JAWQEG010003095">
    <property type="protein sequence ID" value="KAK3868022.1"/>
    <property type="molecule type" value="Genomic_DNA"/>
</dbReference>
<feature type="compositionally biased region" description="Acidic residues" evidence="1">
    <location>
        <begin position="14"/>
        <end position="23"/>
    </location>
</feature>
<accession>A0AAE1F768</accession>
<dbReference type="Proteomes" id="UP001286313">
    <property type="component" value="Unassembled WGS sequence"/>
</dbReference>
<protein>
    <submittedName>
        <fullName evidence="2">Uncharacterized protein</fullName>
    </submittedName>
</protein>
<feature type="region of interest" description="Disordered" evidence="1">
    <location>
        <begin position="1"/>
        <end position="23"/>
    </location>
</feature>
<name>A0AAE1F768_PETCI</name>
<gene>
    <name evidence="2" type="ORF">Pcinc_026568</name>
</gene>
<evidence type="ECO:0000256" key="1">
    <source>
        <dbReference type="SAM" id="MobiDB-lite"/>
    </source>
</evidence>